<comment type="caution">
    <text evidence="2">The sequence shown here is derived from an EMBL/GenBank/DDBJ whole genome shotgun (WGS) entry which is preliminary data.</text>
</comment>
<name>A0A645HEX3_9ZZZZ</name>
<protein>
    <recommendedName>
        <fullName evidence="1">Calcineurin-like phosphoesterase domain-containing protein</fullName>
    </recommendedName>
</protein>
<dbReference type="EMBL" id="VSSQ01091848">
    <property type="protein sequence ID" value="MPN37290.1"/>
    <property type="molecule type" value="Genomic_DNA"/>
</dbReference>
<reference evidence="2" key="1">
    <citation type="submission" date="2019-08" db="EMBL/GenBank/DDBJ databases">
        <authorList>
            <person name="Kucharzyk K."/>
            <person name="Murdoch R.W."/>
            <person name="Higgins S."/>
            <person name="Loffler F."/>
        </authorList>
    </citation>
    <scope>NUCLEOTIDE SEQUENCE</scope>
</reference>
<organism evidence="2">
    <name type="scientific">bioreactor metagenome</name>
    <dbReference type="NCBI Taxonomy" id="1076179"/>
    <lineage>
        <taxon>unclassified sequences</taxon>
        <taxon>metagenomes</taxon>
        <taxon>ecological metagenomes</taxon>
    </lineage>
</organism>
<evidence type="ECO:0000259" key="1">
    <source>
        <dbReference type="Pfam" id="PF12850"/>
    </source>
</evidence>
<dbReference type="CDD" id="cd00838">
    <property type="entry name" value="MPP_superfamily"/>
    <property type="match status" value="1"/>
</dbReference>
<dbReference type="InterPro" id="IPR024654">
    <property type="entry name" value="Calcineurin-like_PHP_lpxH"/>
</dbReference>
<evidence type="ECO:0000313" key="2">
    <source>
        <dbReference type="EMBL" id="MPN37290.1"/>
    </source>
</evidence>
<dbReference type="SUPFAM" id="SSF56300">
    <property type="entry name" value="Metallo-dependent phosphatases"/>
    <property type="match status" value="1"/>
</dbReference>
<dbReference type="Pfam" id="PF12850">
    <property type="entry name" value="Metallophos_2"/>
    <property type="match status" value="1"/>
</dbReference>
<gene>
    <name evidence="2" type="ORF">SDC9_184806</name>
</gene>
<feature type="domain" description="Calcineurin-like phosphoesterase" evidence="1">
    <location>
        <begin position="5"/>
        <end position="97"/>
    </location>
</feature>
<dbReference type="Gene3D" id="3.60.21.10">
    <property type="match status" value="1"/>
</dbReference>
<accession>A0A645HEX3</accession>
<proteinExistence type="predicted"/>
<sequence>MMAMWPTVKRVDIAGRRIVFCHGSPYNAAEQLAPDISIASRTVERLMAEQAAVVCCGHTHAPADFYIGGQRVVNPGAVGYSFDGDRRASYGILDVNANRIGWENHRVEYDIEAYRQLLVAASSELGLLKHVAYALEHGRPMPNYSR</sequence>
<dbReference type="InterPro" id="IPR029052">
    <property type="entry name" value="Metallo-depent_PP-like"/>
</dbReference>
<dbReference type="AlphaFoldDB" id="A0A645HEX3"/>